<proteinExistence type="predicted"/>
<dbReference type="NCBIfam" id="TIGR01869">
    <property type="entry name" value="casC_Cse4"/>
    <property type="match status" value="1"/>
</dbReference>
<dbReference type="InterPro" id="IPR010148">
    <property type="entry name" value="CRISPR-assoc_prot_CT1975"/>
</dbReference>
<sequence>MTSIPTRCYLDFHLLHTLPYANLNRDDLGSPKSMVFGGQERSRVSSQCWKRAVRLEVEQQLADPAVRTRRLVAEISERLQKEHQWPAELAQTAGRAVAESAALGIDKNGMTVLVYLPKAAIAELVQVCLRHRDALENPPVAEEAVPTEGKEESGKAKRGKAKRKGPTTLADLLPQQEIVDLITSRNSSTALFGRMLAEVPGSQVDGAVQVAHAFTTHATEIEVDFFTAVDDLNPAEITGGGHLSQNEFTSGVFYRYASINLTDLTKNLDNDPEHALAVTEAFLTAFHTAMPQAKKNSTAPFTVPDLAYLTVRADRPVSLAAAFEKPVQPAPRVGGFGAGSRAALAAYAGKVNALLGSKNLPFAGHATLDDDTLDELGQRHDGFPDLVTAALAVAAPASR</sequence>
<comment type="caution">
    <text evidence="2">The sequence shown here is derived from an EMBL/GenBank/DDBJ whole genome shotgun (WGS) entry which is preliminary data.</text>
</comment>
<keyword evidence="3" id="KW-1185">Reference proteome</keyword>
<dbReference type="Pfam" id="PF09344">
    <property type="entry name" value="Cas_CT1975"/>
    <property type="match status" value="1"/>
</dbReference>
<evidence type="ECO:0000313" key="2">
    <source>
        <dbReference type="EMBL" id="MBP2477614.1"/>
    </source>
</evidence>
<reference evidence="2 3" key="1">
    <citation type="submission" date="2021-03" db="EMBL/GenBank/DDBJ databases">
        <title>Sequencing the genomes of 1000 actinobacteria strains.</title>
        <authorList>
            <person name="Klenk H.-P."/>
        </authorList>
    </citation>
    <scope>NUCLEOTIDE SEQUENCE [LARGE SCALE GENOMIC DNA]</scope>
    <source>
        <strain evidence="2 3">DSM 44580</strain>
    </source>
</reference>
<dbReference type="EMBL" id="JAGIOO010000001">
    <property type="protein sequence ID" value="MBP2477614.1"/>
    <property type="molecule type" value="Genomic_DNA"/>
</dbReference>
<protein>
    <submittedName>
        <fullName evidence="2">CRISPR system Cascade subunit CasC</fullName>
    </submittedName>
</protein>
<accession>A0ABS5AM32</accession>
<feature type="region of interest" description="Disordered" evidence="1">
    <location>
        <begin position="139"/>
        <end position="166"/>
    </location>
</feature>
<dbReference type="Proteomes" id="UP001519363">
    <property type="component" value="Unassembled WGS sequence"/>
</dbReference>
<name>A0ABS5AM32_9PSEU</name>
<evidence type="ECO:0000313" key="3">
    <source>
        <dbReference type="Proteomes" id="UP001519363"/>
    </source>
</evidence>
<dbReference type="RefSeq" id="WP_209707447.1">
    <property type="nucleotide sequence ID" value="NZ_JAGIOO010000001.1"/>
</dbReference>
<feature type="compositionally biased region" description="Basic residues" evidence="1">
    <location>
        <begin position="156"/>
        <end position="165"/>
    </location>
</feature>
<evidence type="ECO:0000256" key="1">
    <source>
        <dbReference type="SAM" id="MobiDB-lite"/>
    </source>
</evidence>
<organism evidence="2 3">
    <name type="scientific">Crossiella equi</name>
    <dbReference type="NCBI Taxonomy" id="130796"/>
    <lineage>
        <taxon>Bacteria</taxon>
        <taxon>Bacillati</taxon>
        <taxon>Actinomycetota</taxon>
        <taxon>Actinomycetes</taxon>
        <taxon>Pseudonocardiales</taxon>
        <taxon>Pseudonocardiaceae</taxon>
        <taxon>Crossiella</taxon>
    </lineage>
</organism>
<gene>
    <name evidence="2" type="ORF">JOF53_006486</name>
</gene>